<dbReference type="EMBL" id="KZ293651">
    <property type="protein sequence ID" value="PBK96197.1"/>
    <property type="molecule type" value="Genomic_DNA"/>
</dbReference>
<dbReference type="InParanoid" id="A0A2H3E4E2"/>
<sequence>MAEPPVVKDAAALKHDALSAYEAAIALLQHKVDFPPDVDSTSKDIDEWIADSYVQWLICSNFWREAGVKRQDWNDIEYALLARLPSVDKGLLDESCGKFNELVHCVHKYSVPNLRPVPLDMPLPSLEPESRVQAPVLPRTIAPLLAPRPTTPPPPKEKMPALRQQQSTALVTPQRTVSRRTPNFAGSIPNLDLLATNPVANTLLSNICTSGSSCVNIAKPPLPRFTAPSTAPKTGQLATSQRKVTPKPSDSSEAFQKDWTSPLHSKSAQQLKTGPPINAPRSEVPTRASSRALVIDAAAHSNVIRGPDPTLGLLREGNVLVPSSDHEPLFLPGTDDEEDPVQEDLVETGRIDEEVAGTDGEDGNIATGTGMNVDDEEGAASDEDSSPIPTLARCLRKPRIEFVFDEVTGDLLESHPTIFLSRLTVPPSQSPDLRRSAWPHTSPSNPTAAYLKLTQGSKPDVKKQKRDTKGKNKASEVAVPCKRARNEDEGSQTLDKPAAKKLKSKGHPIDEVEGVSGGGFGEKVPSTAKAVNHSIKSISVLKVDKDFGNFVEVDQSYWSKTVMPFVGEQYTTACDHCRHLGTQCRKLLMHTVKCVCCHYSKLPCKVDGVATLNPIDHYRPKGSDAVNTFEAAVNAIEANSAAITAITQQFLAGLNIIAHTDNIHAQTFQLRGCLAPVEEDEESENEAPDDVVEGIAGPSQKKKGKSG</sequence>
<feature type="region of interest" description="Disordered" evidence="1">
    <location>
        <begin position="678"/>
        <end position="707"/>
    </location>
</feature>
<keyword evidence="3" id="KW-1185">Reference proteome</keyword>
<feature type="compositionally biased region" description="Basic and acidic residues" evidence="1">
    <location>
        <begin position="459"/>
        <end position="474"/>
    </location>
</feature>
<evidence type="ECO:0000256" key="1">
    <source>
        <dbReference type="SAM" id="MobiDB-lite"/>
    </source>
</evidence>
<dbReference type="OMA" id="NDTCTEK"/>
<name>A0A2H3E4E2_ARMGA</name>
<feature type="region of interest" description="Disordered" evidence="1">
    <location>
        <begin position="355"/>
        <end position="389"/>
    </location>
</feature>
<accession>A0A2H3E4E2</accession>
<feature type="compositionally biased region" description="Acidic residues" evidence="1">
    <location>
        <begin position="373"/>
        <end position="385"/>
    </location>
</feature>
<evidence type="ECO:0000313" key="2">
    <source>
        <dbReference type="EMBL" id="PBK96197.1"/>
    </source>
</evidence>
<feature type="compositionally biased region" description="Polar residues" evidence="1">
    <location>
        <begin position="227"/>
        <end position="272"/>
    </location>
</feature>
<feature type="region of interest" description="Disordered" evidence="1">
    <location>
        <begin position="423"/>
        <end position="518"/>
    </location>
</feature>
<gene>
    <name evidence="2" type="ORF">ARMGADRAFT_1077701</name>
</gene>
<dbReference type="STRING" id="47427.A0A2H3E4E2"/>
<reference evidence="3" key="1">
    <citation type="journal article" date="2017" name="Nat. Ecol. Evol.">
        <title>Genome expansion and lineage-specific genetic innovations in the forest pathogenic fungi Armillaria.</title>
        <authorList>
            <person name="Sipos G."/>
            <person name="Prasanna A.N."/>
            <person name="Walter M.C."/>
            <person name="O'Connor E."/>
            <person name="Balint B."/>
            <person name="Krizsan K."/>
            <person name="Kiss B."/>
            <person name="Hess J."/>
            <person name="Varga T."/>
            <person name="Slot J."/>
            <person name="Riley R."/>
            <person name="Boka B."/>
            <person name="Rigling D."/>
            <person name="Barry K."/>
            <person name="Lee J."/>
            <person name="Mihaltcheva S."/>
            <person name="LaButti K."/>
            <person name="Lipzen A."/>
            <person name="Waldron R."/>
            <person name="Moloney N.M."/>
            <person name="Sperisen C."/>
            <person name="Kredics L."/>
            <person name="Vagvoelgyi C."/>
            <person name="Patrignani A."/>
            <person name="Fitzpatrick D."/>
            <person name="Nagy I."/>
            <person name="Doyle S."/>
            <person name="Anderson J.B."/>
            <person name="Grigoriev I.V."/>
            <person name="Gueldener U."/>
            <person name="Muensterkoetter M."/>
            <person name="Nagy L.G."/>
        </authorList>
    </citation>
    <scope>NUCLEOTIDE SEQUENCE [LARGE SCALE GENOMIC DNA]</scope>
    <source>
        <strain evidence="3">Ar21-2</strain>
    </source>
</reference>
<protein>
    <submittedName>
        <fullName evidence="2">Uncharacterized protein</fullName>
    </submittedName>
</protein>
<dbReference type="AlphaFoldDB" id="A0A2H3E4E2"/>
<evidence type="ECO:0000313" key="3">
    <source>
        <dbReference type="Proteomes" id="UP000217790"/>
    </source>
</evidence>
<dbReference type="Proteomes" id="UP000217790">
    <property type="component" value="Unassembled WGS sequence"/>
</dbReference>
<dbReference type="OrthoDB" id="3053093at2759"/>
<proteinExistence type="predicted"/>
<organism evidence="2 3">
    <name type="scientific">Armillaria gallica</name>
    <name type="common">Bulbous honey fungus</name>
    <name type="synonym">Armillaria bulbosa</name>
    <dbReference type="NCBI Taxonomy" id="47427"/>
    <lineage>
        <taxon>Eukaryota</taxon>
        <taxon>Fungi</taxon>
        <taxon>Dikarya</taxon>
        <taxon>Basidiomycota</taxon>
        <taxon>Agaricomycotina</taxon>
        <taxon>Agaricomycetes</taxon>
        <taxon>Agaricomycetidae</taxon>
        <taxon>Agaricales</taxon>
        <taxon>Marasmiineae</taxon>
        <taxon>Physalacriaceae</taxon>
        <taxon>Armillaria</taxon>
    </lineage>
</organism>
<feature type="region of interest" description="Disordered" evidence="1">
    <location>
        <begin position="225"/>
        <end position="285"/>
    </location>
</feature>
<feature type="compositionally biased region" description="Acidic residues" evidence="1">
    <location>
        <begin position="678"/>
        <end position="692"/>
    </location>
</feature>